<organism evidence="2 3">
    <name type="scientific">Cricetulus griseus</name>
    <name type="common">Chinese hamster</name>
    <name type="synonym">Cricetulus barabensis griseus</name>
    <dbReference type="NCBI Taxonomy" id="10029"/>
    <lineage>
        <taxon>Eukaryota</taxon>
        <taxon>Metazoa</taxon>
        <taxon>Chordata</taxon>
        <taxon>Craniata</taxon>
        <taxon>Vertebrata</taxon>
        <taxon>Euteleostomi</taxon>
        <taxon>Mammalia</taxon>
        <taxon>Eutheria</taxon>
        <taxon>Euarchontoglires</taxon>
        <taxon>Glires</taxon>
        <taxon>Rodentia</taxon>
        <taxon>Myomorpha</taxon>
        <taxon>Muroidea</taxon>
        <taxon>Cricetidae</taxon>
        <taxon>Cricetinae</taxon>
        <taxon>Cricetulus</taxon>
    </lineage>
</organism>
<sequence length="78" mass="8384">MGVLKGKGRASAAEGQAPGFPGQLLGAKPWSRFFRDSPFEDLLPFSFSTEEPEAQRDALTSAGRLARKEPSMSCLPSI</sequence>
<protein>
    <submittedName>
        <fullName evidence="2">Uncharacterized protein</fullName>
    </submittedName>
</protein>
<evidence type="ECO:0000313" key="2">
    <source>
        <dbReference type="EMBL" id="EGV93856.1"/>
    </source>
</evidence>
<dbReference type="AlphaFoldDB" id="G3GY40"/>
<evidence type="ECO:0000313" key="3">
    <source>
        <dbReference type="Proteomes" id="UP000001075"/>
    </source>
</evidence>
<name>G3GY40_CRIGR</name>
<dbReference type="EMBL" id="JH000064">
    <property type="protein sequence ID" value="EGV93856.1"/>
    <property type="molecule type" value="Genomic_DNA"/>
</dbReference>
<proteinExistence type="predicted"/>
<dbReference type="InParanoid" id="G3GY40"/>
<gene>
    <name evidence="2" type="ORF">I79_002695</name>
</gene>
<dbReference type="Proteomes" id="UP000001075">
    <property type="component" value="Unassembled WGS sequence"/>
</dbReference>
<accession>G3GY40</accession>
<feature type="region of interest" description="Disordered" evidence="1">
    <location>
        <begin position="46"/>
        <end position="78"/>
    </location>
</feature>
<evidence type="ECO:0000256" key="1">
    <source>
        <dbReference type="SAM" id="MobiDB-lite"/>
    </source>
</evidence>
<feature type="region of interest" description="Disordered" evidence="1">
    <location>
        <begin position="1"/>
        <end position="23"/>
    </location>
</feature>
<reference evidence="3" key="1">
    <citation type="journal article" date="2011" name="Nat. Biotechnol.">
        <title>The genomic sequence of the Chinese hamster ovary (CHO)-K1 cell line.</title>
        <authorList>
            <person name="Xu X."/>
            <person name="Nagarajan H."/>
            <person name="Lewis N.E."/>
            <person name="Pan S."/>
            <person name="Cai Z."/>
            <person name="Liu X."/>
            <person name="Chen W."/>
            <person name="Xie M."/>
            <person name="Wang W."/>
            <person name="Hammond S."/>
            <person name="Andersen M.R."/>
            <person name="Neff N."/>
            <person name="Passarelli B."/>
            <person name="Koh W."/>
            <person name="Fan H.C."/>
            <person name="Wang J."/>
            <person name="Gui Y."/>
            <person name="Lee K.H."/>
            <person name="Betenbaugh M.J."/>
            <person name="Quake S.R."/>
            <person name="Famili I."/>
            <person name="Palsson B.O."/>
            <person name="Wang J."/>
        </authorList>
    </citation>
    <scope>NUCLEOTIDE SEQUENCE [LARGE SCALE GENOMIC DNA]</scope>
    <source>
        <strain evidence="3">CHO K1 cell line</strain>
    </source>
</reference>